<name>A0ABX0WJA3_9RHOO</name>
<accession>A0ABX0WJA3</accession>
<gene>
    <name evidence="3" type="ORF">HCX48_11290</name>
</gene>
<comment type="caution">
    <text evidence="3">The sequence shown here is derived from an EMBL/GenBank/DDBJ whole genome shotgun (WGS) entry which is preliminary data.</text>
</comment>
<dbReference type="EMBL" id="JAATWB010000007">
    <property type="protein sequence ID" value="NJA89803.1"/>
    <property type="molecule type" value="Genomic_DNA"/>
</dbReference>
<keyword evidence="1" id="KW-0472">Membrane</keyword>
<proteinExistence type="predicted"/>
<feature type="transmembrane region" description="Helical" evidence="1">
    <location>
        <begin position="51"/>
        <end position="79"/>
    </location>
</feature>
<dbReference type="Proteomes" id="UP000720344">
    <property type="component" value="Unassembled WGS sequence"/>
</dbReference>
<organism evidence="3 4">
    <name type="scientific">Rhodocyclus gracilis</name>
    <dbReference type="NCBI Taxonomy" id="2929842"/>
    <lineage>
        <taxon>Bacteria</taxon>
        <taxon>Pseudomonadati</taxon>
        <taxon>Pseudomonadota</taxon>
        <taxon>Betaproteobacteria</taxon>
        <taxon>Rhodocyclales</taxon>
        <taxon>Rhodocyclaceae</taxon>
        <taxon>Rhodocyclus</taxon>
    </lineage>
</organism>
<evidence type="ECO:0000313" key="3">
    <source>
        <dbReference type="EMBL" id="NJA89803.1"/>
    </source>
</evidence>
<evidence type="ECO:0000256" key="1">
    <source>
        <dbReference type="SAM" id="Phobius"/>
    </source>
</evidence>
<feature type="domain" description="Zinc-ribbon" evidence="2">
    <location>
        <begin position="2"/>
        <end position="22"/>
    </location>
</feature>
<feature type="transmembrane region" description="Helical" evidence="1">
    <location>
        <begin position="99"/>
        <end position="132"/>
    </location>
</feature>
<evidence type="ECO:0000313" key="4">
    <source>
        <dbReference type="Proteomes" id="UP000720344"/>
    </source>
</evidence>
<keyword evidence="4" id="KW-1185">Reference proteome</keyword>
<protein>
    <submittedName>
        <fullName evidence="3">Zinc-ribbon domain-containing protein</fullName>
    </submittedName>
</protein>
<dbReference type="Pfam" id="PF13240">
    <property type="entry name" value="Zn_Ribbon_1"/>
    <property type="match status" value="1"/>
</dbReference>
<keyword evidence="1" id="KW-0812">Transmembrane</keyword>
<dbReference type="InterPro" id="IPR026870">
    <property type="entry name" value="Zinc_ribbon_dom"/>
</dbReference>
<evidence type="ECO:0000259" key="2">
    <source>
        <dbReference type="Pfam" id="PF13240"/>
    </source>
</evidence>
<keyword evidence="1" id="KW-1133">Transmembrane helix</keyword>
<reference evidence="4" key="1">
    <citation type="submission" date="2020-03" db="EMBL/GenBank/DDBJ databases">
        <title>Whole-genome sequence of the purple nonsulfur bacterium Rhodocyclus tenuis DSM112.</title>
        <authorList>
            <person name="Kyndt J.A."/>
            <person name="Meyer T.E."/>
        </authorList>
    </citation>
    <scope>NUCLEOTIDE SEQUENCE [LARGE SCALE GENOMIC DNA]</scope>
    <source>
        <strain evidence="4">DSM 112</strain>
    </source>
</reference>
<sequence length="148" mass="15949">MFCTKCGTQNSDDSAFCGNCGEAIAMAFAATGQTAAAARAQATPEESSRTILFFVYGLMAAGWVTGGLLGIVAIILAYIKRDDARGTWCESHFSWAINTFWISLGLAILGVLTILIGIGFILLFFVGIWSLYRIIKGLIRAVDRIAIR</sequence>